<dbReference type="AlphaFoldDB" id="A0A077YXF7"/>
<dbReference type="Pfam" id="PF23416">
    <property type="entry name" value="DUF7107"/>
    <property type="match status" value="1"/>
</dbReference>
<evidence type="ECO:0000259" key="1">
    <source>
        <dbReference type="Pfam" id="PF23416"/>
    </source>
</evidence>
<evidence type="ECO:0000313" key="3">
    <source>
        <dbReference type="Proteomes" id="UP000030665"/>
    </source>
</evidence>
<keyword evidence="3" id="KW-1185">Reference proteome</keyword>
<name>A0A077YXF7_TRITR</name>
<dbReference type="InterPro" id="IPR011009">
    <property type="entry name" value="Kinase-like_dom_sf"/>
</dbReference>
<reference evidence="2" key="1">
    <citation type="submission" date="2014-01" db="EMBL/GenBank/DDBJ databases">
        <authorList>
            <person name="Aslett M."/>
        </authorList>
    </citation>
    <scope>NUCLEOTIDE SEQUENCE</scope>
</reference>
<protein>
    <recommendedName>
        <fullName evidence="1">DUF7107 domain-containing protein</fullName>
    </recommendedName>
</protein>
<dbReference type="InterPro" id="IPR055531">
    <property type="entry name" value="DUF7107"/>
</dbReference>
<dbReference type="SUPFAM" id="SSF56112">
    <property type="entry name" value="Protein kinase-like (PK-like)"/>
    <property type="match status" value="1"/>
</dbReference>
<sequence>MLAKDTSTALTGGLYALLLNVYVQNLCLLSVFVRLTPTVEKTTMIYVSMEEDASTPGSRSCNFQEECMGQSVCIQYHCVAAEPTEHTCHSQAQCGVGERCISGMCFRPISKRRRQRYPHEYNELAGFDTAYGPAYSQYDQMYEDSQDIYFPPTFASYEPPRIPQCSGVEICPAMCCTDSLEESLVDSTFVGKYRRSAPSFISTPYNADNALSLRVFTPTPTSEKPRRVVQFDKTVMDRLSDLDEVSNENTKSASVSKASGCIDQKSRCPSTSIVMDANDDCNKLPSHLPKMEIGNVIQLSNVKYSVQRLLDGGPFNGSYALYPLDKSERFIYAKVVQASSDEFLLSKQMRELLCSDERLRMSANAFALAVNSYKFLDCELLTFAGYRNRSLAEVMVTVRLKKIKLHEGIFAYFLLEILKMVRAMQLIGVVHYSLDLGNLLFNDSANFLEDFRLCRRSDDYRRLPVALLKLSNFRLAEQWPTSENSNWINSVGMARCIYSCICGDDLELQRRPWTRLIDCTDRLPFSWNRHLWNDFFSSFPSPRKNDVTYLMDKFESEFCNVVYTWRLQVIRELSLLKEI</sequence>
<reference evidence="2" key="2">
    <citation type="submission" date="2014-03" db="EMBL/GenBank/DDBJ databases">
        <title>The whipworm genome and dual-species transcriptomics of an intimate host-pathogen interaction.</title>
        <authorList>
            <person name="Foth B.J."/>
            <person name="Tsai I.J."/>
            <person name="Reid A.J."/>
            <person name="Bancroft A.J."/>
            <person name="Nichol S."/>
            <person name="Tracey A."/>
            <person name="Holroyd N."/>
            <person name="Cotton J.A."/>
            <person name="Stanley E.J."/>
            <person name="Zarowiecki M."/>
            <person name="Liu J.Z."/>
            <person name="Huckvale T."/>
            <person name="Cooper P.J."/>
            <person name="Grencis R.K."/>
            <person name="Berriman M."/>
        </authorList>
    </citation>
    <scope>NUCLEOTIDE SEQUENCE [LARGE SCALE GENOMIC DNA]</scope>
</reference>
<dbReference type="OrthoDB" id="10348702at2759"/>
<dbReference type="Gene3D" id="1.10.510.10">
    <property type="entry name" value="Transferase(Phosphotransferase) domain 1"/>
    <property type="match status" value="1"/>
</dbReference>
<organism evidence="2 3">
    <name type="scientific">Trichuris trichiura</name>
    <name type="common">Whipworm</name>
    <name type="synonym">Trichocephalus trichiurus</name>
    <dbReference type="NCBI Taxonomy" id="36087"/>
    <lineage>
        <taxon>Eukaryota</taxon>
        <taxon>Metazoa</taxon>
        <taxon>Ecdysozoa</taxon>
        <taxon>Nematoda</taxon>
        <taxon>Enoplea</taxon>
        <taxon>Dorylaimia</taxon>
        <taxon>Trichinellida</taxon>
        <taxon>Trichuridae</taxon>
        <taxon>Trichuris</taxon>
    </lineage>
</organism>
<gene>
    <name evidence="2" type="ORF">TTRE_0000100901</name>
</gene>
<dbReference type="EMBL" id="HG805830">
    <property type="protein sequence ID" value="CDW52747.1"/>
    <property type="molecule type" value="Genomic_DNA"/>
</dbReference>
<evidence type="ECO:0000313" key="2">
    <source>
        <dbReference type="EMBL" id="CDW52747.1"/>
    </source>
</evidence>
<feature type="domain" description="DUF7107" evidence="1">
    <location>
        <begin position="60"/>
        <end position="106"/>
    </location>
</feature>
<proteinExistence type="predicted"/>
<dbReference type="Proteomes" id="UP000030665">
    <property type="component" value="Unassembled WGS sequence"/>
</dbReference>
<accession>A0A077YXF7</accession>